<dbReference type="OrthoDB" id="4743133at2"/>
<gene>
    <name evidence="1" type="ORF">NCTC10485_01532</name>
</gene>
<dbReference type="AlphaFoldDB" id="A0A3S4RCP1"/>
<name>A0A3S4RCP1_MYCCI</name>
<dbReference type="RefSeq" id="WP_126333168.1">
    <property type="nucleotide sequence ID" value="NZ_AP022604.1"/>
</dbReference>
<protein>
    <recommendedName>
        <fullName evidence="3">Phage protein</fullName>
    </recommendedName>
</protein>
<dbReference type="EMBL" id="LR134355">
    <property type="protein sequence ID" value="VEG47257.1"/>
    <property type="molecule type" value="Genomic_DNA"/>
</dbReference>
<evidence type="ECO:0000313" key="1">
    <source>
        <dbReference type="EMBL" id="VEG47257.1"/>
    </source>
</evidence>
<evidence type="ECO:0000313" key="2">
    <source>
        <dbReference type="Proteomes" id="UP000282551"/>
    </source>
</evidence>
<sequence>MSTDDNIIEFKIRQATEKLIGQIEPRFKVYDDPRTYATAELDRVVCDVFGWLEPFEPAADTWRSMPLRLVHHAGAGWHLECGPVNLDAADIALLRQAIEAYDAAVGR</sequence>
<organism evidence="1 2">
    <name type="scientific">Mycolicibacterium chitae</name>
    <name type="common">Mycobacterium chitae</name>
    <dbReference type="NCBI Taxonomy" id="1792"/>
    <lineage>
        <taxon>Bacteria</taxon>
        <taxon>Bacillati</taxon>
        <taxon>Actinomycetota</taxon>
        <taxon>Actinomycetes</taxon>
        <taxon>Mycobacteriales</taxon>
        <taxon>Mycobacteriaceae</taxon>
        <taxon>Mycolicibacterium</taxon>
    </lineage>
</organism>
<dbReference type="Proteomes" id="UP000282551">
    <property type="component" value="Chromosome"/>
</dbReference>
<reference evidence="1 2" key="1">
    <citation type="submission" date="2018-12" db="EMBL/GenBank/DDBJ databases">
        <authorList>
            <consortium name="Pathogen Informatics"/>
        </authorList>
    </citation>
    <scope>NUCLEOTIDE SEQUENCE [LARGE SCALE GENOMIC DNA]</scope>
    <source>
        <strain evidence="1 2">NCTC10485</strain>
    </source>
</reference>
<proteinExistence type="predicted"/>
<keyword evidence="2" id="KW-1185">Reference proteome</keyword>
<evidence type="ECO:0008006" key="3">
    <source>
        <dbReference type="Google" id="ProtNLM"/>
    </source>
</evidence>
<accession>A0A3S4RCP1</accession>